<dbReference type="Proteomes" id="UP000053647">
    <property type="component" value="Unassembled WGS sequence"/>
</dbReference>
<proteinExistence type="predicted"/>
<evidence type="ECO:0000313" key="3">
    <source>
        <dbReference type="Proteomes" id="UP000053647"/>
    </source>
</evidence>
<sequence length="95" mass="10920">MASERRPTYIHRGRGATDGNHLFKGPDDKEYRWRPSSGLWRHKLQCLDPQNQVVATYRVTILAISKDGELCVNPRGHFMIDLLMATCLAMRTPDH</sequence>
<dbReference type="HOGENOM" id="CLU_2499380_0_0_1"/>
<evidence type="ECO:0000256" key="1">
    <source>
        <dbReference type="SAM" id="MobiDB-lite"/>
    </source>
</evidence>
<dbReference type="EMBL" id="KN821385">
    <property type="protein sequence ID" value="KIJ04945.1"/>
    <property type="molecule type" value="Genomic_DNA"/>
</dbReference>
<gene>
    <name evidence="2" type="ORF">PAXINDRAFT_21774</name>
</gene>
<organism evidence="2 3">
    <name type="scientific">Paxillus involutus ATCC 200175</name>
    <dbReference type="NCBI Taxonomy" id="664439"/>
    <lineage>
        <taxon>Eukaryota</taxon>
        <taxon>Fungi</taxon>
        <taxon>Dikarya</taxon>
        <taxon>Basidiomycota</taxon>
        <taxon>Agaricomycotina</taxon>
        <taxon>Agaricomycetes</taxon>
        <taxon>Agaricomycetidae</taxon>
        <taxon>Boletales</taxon>
        <taxon>Paxilineae</taxon>
        <taxon>Paxillaceae</taxon>
        <taxon>Paxillus</taxon>
    </lineage>
</organism>
<accession>A0A0C9SSW2</accession>
<reference evidence="2 3" key="1">
    <citation type="submission" date="2014-06" db="EMBL/GenBank/DDBJ databases">
        <authorList>
            <consortium name="DOE Joint Genome Institute"/>
            <person name="Kuo A."/>
            <person name="Kohler A."/>
            <person name="Nagy L.G."/>
            <person name="Floudas D."/>
            <person name="Copeland A."/>
            <person name="Barry K.W."/>
            <person name="Cichocki N."/>
            <person name="Veneault-Fourrey C."/>
            <person name="LaButti K."/>
            <person name="Lindquist E.A."/>
            <person name="Lipzen A."/>
            <person name="Lundell T."/>
            <person name="Morin E."/>
            <person name="Murat C."/>
            <person name="Sun H."/>
            <person name="Tunlid A."/>
            <person name="Henrissat B."/>
            <person name="Grigoriev I.V."/>
            <person name="Hibbett D.S."/>
            <person name="Martin F."/>
            <person name="Nordberg H.P."/>
            <person name="Cantor M.N."/>
            <person name="Hua S.X."/>
        </authorList>
    </citation>
    <scope>NUCLEOTIDE SEQUENCE [LARGE SCALE GENOMIC DNA]</scope>
    <source>
        <strain evidence="2 3">ATCC 200175</strain>
    </source>
</reference>
<reference evidence="3" key="2">
    <citation type="submission" date="2015-01" db="EMBL/GenBank/DDBJ databases">
        <title>Evolutionary Origins and Diversification of the Mycorrhizal Mutualists.</title>
        <authorList>
            <consortium name="DOE Joint Genome Institute"/>
            <consortium name="Mycorrhizal Genomics Consortium"/>
            <person name="Kohler A."/>
            <person name="Kuo A."/>
            <person name="Nagy L.G."/>
            <person name="Floudas D."/>
            <person name="Copeland A."/>
            <person name="Barry K.W."/>
            <person name="Cichocki N."/>
            <person name="Veneault-Fourrey C."/>
            <person name="LaButti K."/>
            <person name="Lindquist E.A."/>
            <person name="Lipzen A."/>
            <person name="Lundell T."/>
            <person name="Morin E."/>
            <person name="Murat C."/>
            <person name="Riley R."/>
            <person name="Ohm R."/>
            <person name="Sun H."/>
            <person name="Tunlid A."/>
            <person name="Henrissat B."/>
            <person name="Grigoriev I.V."/>
            <person name="Hibbett D.S."/>
            <person name="Martin F."/>
        </authorList>
    </citation>
    <scope>NUCLEOTIDE SEQUENCE [LARGE SCALE GENOMIC DNA]</scope>
    <source>
        <strain evidence="3">ATCC 200175</strain>
    </source>
</reference>
<protein>
    <submittedName>
        <fullName evidence="2">Uncharacterized protein</fullName>
    </submittedName>
</protein>
<evidence type="ECO:0000313" key="2">
    <source>
        <dbReference type="EMBL" id="KIJ04945.1"/>
    </source>
</evidence>
<dbReference type="OrthoDB" id="2612513at2759"/>
<name>A0A0C9SSW2_PAXIN</name>
<keyword evidence="3" id="KW-1185">Reference proteome</keyword>
<dbReference type="AlphaFoldDB" id="A0A0C9SSW2"/>
<feature type="region of interest" description="Disordered" evidence="1">
    <location>
        <begin position="1"/>
        <end position="27"/>
    </location>
</feature>